<dbReference type="PIRSF" id="PIRSF035170">
    <property type="entry name" value="HD_phosphohydro"/>
    <property type="match status" value="1"/>
</dbReference>
<organism evidence="1 2">
    <name type="scientific">Mumia flava</name>
    <dbReference type="NCBI Taxonomy" id="1348852"/>
    <lineage>
        <taxon>Bacteria</taxon>
        <taxon>Bacillati</taxon>
        <taxon>Actinomycetota</taxon>
        <taxon>Actinomycetes</taxon>
        <taxon>Propionibacteriales</taxon>
        <taxon>Nocardioidaceae</taxon>
        <taxon>Mumia</taxon>
    </lineage>
</organism>
<dbReference type="EMBL" id="PGEZ01000001">
    <property type="protein sequence ID" value="PJJ56995.1"/>
    <property type="molecule type" value="Genomic_DNA"/>
</dbReference>
<keyword evidence="1" id="KW-0378">Hydrolase</keyword>
<name>A0A0B2BU67_9ACTN</name>
<dbReference type="GO" id="GO:0016787">
    <property type="term" value="F:hydrolase activity"/>
    <property type="evidence" value="ECO:0007669"/>
    <property type="project" value="UniProtKB-KW"/>
</dbReference>
<dbReference type="SUPFAM" id="SSF109604">
    <property type="entry name" value="HD-domain/PDEase-like"/>
    <property type="match status" value="1"/>
</dbReference>
<dbReference type="InterPro" id="IPR009218">
    <property type="entry name" value="HD_phosphohydro"/>
</dbReference>
<dbReference type="PANTHER" id="PTHR21174:SF0">
    <property type="entry name" value="HD PHOSPHOHYDROLASE FAMILY PROTEIN-RELATED"/>
    <property type="match status" value="1"/>
</dbReference>
<dbReference type="Gene3D" id="1.10.3210.10">
    <property type="entry name" value="Hypothetical protein af1432"/>
    <property type="match status" value="1"/>
</dbReference>
<proteinExistence type="predicted"/>
<evidence type="ECO:0000313" key="1">
    <source>
        <dbReference type="EMBL" id="PJJ56995.1"/>
    </source>
</evidence>
<protein>
    <submittedName>
        <fullName evidence="1">Putative metal-dependent HD superfamily phosphohydrolase</fullName>
    </submittedName>
</protein>
<gene>
    <name evidence="1" type="ORF">CLV56_1214</name>
</gene>
<reference evidence="1 2" key="1">
    <citation type="submission" date="2017-11" db="EMBL/GenBank/DDBJ databases">
        <title>Genomic Encyclopedia of Archaeal and Bacterial Type Strains, Phase II (KMG-II): From Individual Species to Whole Genera.</title>
        <authorList>
            <person name="Goeker M."/>
        </authorList>
    </citation>
    <scope>NUCLEOTIDE SEQUENCE [LARGE SCALE GENOMIC DNA]</scope>
    <source>
        <strain evidence="1 2">DSM 27763</strain>
    </source>
</reference>
<sequence>MHPLLRFELGKRWAEPHRAHHGMDHLIEVLRAVDVLAGDGVQFDHELVEDAAWFHDAIYDVHRADSVERSADLAQRMLDAPQGDEVARLVLATRDHLPARLDEAVLCDADLWVLGADHDRYDAYARDIRAENSHLPEASYKRIRARVLTRYLTRGGIFSTEPARLRWEQAACDNLVRELSVLGVPVPV</sequence>
<dbReference type="AlphaFoldDB" id="A0A0B2BU67"/>
<dbReference type="OrthoDB" id="9808993at2"/>
<accession>A0A0B2BU67</accession>
<keyword evidence="2" id="KW-1185">Reference proteome</keyword>
<dbReference type="PANTHER" id="PTHR21174">
    <property type="match status" value="1"/>
</dbReference>
<dbReference type="RefSeq" id="WP_039340920.1">
    <property type="nucleotide sequence ID" value="NZ_PGEZ01000001.1"/>
</dbReference>
<comment type="caution">
    <text evidence="1">The sequence shown here is derived from an EMBL/GenBank/DDBJ whole genome shotgun (WGS) entry which is preliminary data.</text>
</comment>
<evidence type="ECO:0000313" key="2">
    <source>
        <dbReference type="Proteomes" id="UP000230842"/>
    </source>
</evidence>
<dbReference type="Proteomes" id="UP000230842">
    <property type="component" value="Unassembled WGS sequence"/>
</dbReference>